<dbReference type="Proteomes" id="UP000008963">
    <property type="component" value="Chromosome"/>
</dbReference>
<accession>E1X333</accession>
<dbReference type="KEGG" id="bmx:BMS_2051"/>
<dbReference type="InterPro" id="IPR025563">
    <property type="entry name" value="DUF4286"/>
</dbReference>
<reference evidence="2" key="1">
    <citation type="journal article" date="2013" name="ISME J.">
        <title>A small predatory core genome in the divergent marine Bacteriovorax marinus SJ and the terrestrial Bdellovibrio bacteriovorus.</title>
        <authorList>
            <person name="Crossman L.C."/>
            <person name="Chen H."/>
            <person name="Cerdeno-Tarraga A.M."/>
            <person name="Brooks K."/>
            <person name="Quail M.A."/>
            <person name="Pineiro S.A."/>
            <person name="Hobley L."/>
            <person name="Sockett R.E."/>
            <person name="Bentley S.D."/>
            <person name="Parkhill J."/>
            <person name="Williams H.N."/>
            <person name="Stine O.C."/>
        </authorList>
    </citation>
    <scope>NUCLEOTIDE SEQUENCE [LARGE SCALE GENOMIC DNA]</scope>
    <source>
        <strain evidence="2">ATCC BAA-682 / DSM 15412 / SJ</strain>
    </source>
</reference>
<proteinExistence type="predicted"/>
<dbReference type="STRING" id="862908.BMS_2051"/>
<keyword evidence="2" id="KW-1185">Reference proteome</keyword>
<name>E1X333_HALMS</name>
<evidence type="ECO:0000313" key="2">
    <source>
        <dbReference type="Proteomes" id="UP000008963"/>
    </source>
</evidence>
<protein>
    <submittedName>
        <fullName evidence="1">Uncharacterized protein</fullName>
    </submittedName>
</protein>
<dbReference type="RefSeq" id="WP_014244641.1">
    <property type="nucleotide sequence ID" value="NC_016620.1"/>
</dbReference>
<organism evidence="1 2">
    <name type="scientific">Halobacteriovorax marinus (strain ATCC BAA-682 / DSM 15412 / SJ)</name>
    <name type="common">Bacteriovorax marinus</name>
    <dbReference type="NCBI Taxonomy" id="862908"/>
    <lineage>
        <taxon>Bacteria</taxon>
        <taxon>Pseudomonadati</taxon>
        <taxon>Bdellovibrionota</taxon>
        <taxon>Bacteriovoracia</taxon>
        <taxon>Bacteriovoracales</taxon>
        <taxon>Halobacteriovoraceae</taxon>
        <taxon>Halobacteriovorax</taxon>
    </lineage>
</organism>
<dbReference type="AlphaFoldDB" id="E1X333"/>
<gene>
    <name evidence="1" type="ordered locus">BMS_2051</name>
</gene>
<dbReference type="Pfam" id="PF14114">
    <property type="entry name" value="DUF4286"/>
    <property type="match status" value="1"/>
</dbReference>
<dbReference type="PATRIC" id="fig|862908.3.peg.1950"/>
<sequence length="91" mass="10988">MIEYEVTIDITDTDMEAYKLWLEEYCQQVLELEGFIDIRPSITKVLERYYACIRYIVKDKKVLQEFIKNKEKNFSKVEKSIKKRILEEGDV</sequence>
<evidence type="ECO:0000313" key="1">
    <source>
        <dbReference type="EMBL" id="CBW26863.1"/>
    </source>
</evidence>
<dbReference type="HOGENOM" id="CLU_2422868_0_0_7"/>
<dbReference type="EMBL" id="FQ312005">
    <property type="protein sequence ID" value="CBW26863.1"/>
    <property type="molecule type" value="Genomic_DNA"/>
</dbReference>